<keyword evidence="5" id="KW-0227">DNA damage</keyword>
<gene>
    <name evidence="11" type="ORF">QR680_012534</name>
</gene>
<evidence type="ECO:0000256" key="1">
    <source>
        <dbReference type="ARBA" id="ARBA00004123"/>
    </source>
</evidence>
<dbReference type="Gene3D" id="3.30.70.270">
    <property type="match status" value="1"/>
</dbReference>
<dbReference type="PROSITE" id="PS50173">
    <property type="entry name" value="UMUC"/>
    <property type="match status" value="1"/>
</dbReference>
<dbReference type="SUPFAM" id="SSF100879">
    <property type="entry name" value="Lesion bypass DNA polymerase (Y-family), little finger domain"/>
    <property type="match status" value="1"/>
</dbReference>
<dbReference type="PIRSF" id="PIRSF036603">
    <property type="entry name" value="DPol_eta"/>
    <property type="match status" value="1"/>
</dbReference>
<evidence type="ECO:0000256" key="9">
    <source>
        <dbReference type="SAM" id="MobiDB-lite"/>
    </source>
</evidence>
<dbReference type="InterPro" id="IPR036775">
    <property type="entry name" value="DNA_pol_Y-fam_lit_finger_sf"/>
</dbReference>
<dbReference type="InterPro" id="IPR001126">
    <property type="entry name" value="UmuC"/>
</dbReference>
<keyword evidence="12" id="KW-1185">Reference proteome</keyword>
<feature type="compositionally biased region" description="Basic and acidic residues" evidence="9">
    <location>
        <begin position="583"/>
        <end position="597"/>
    </location>
</feature>
<dbReference type="FunFam" id="3.40.1170.60:FF:000003">
    <property type="entry name" value="DNA polymerase eta"/>
    <property type="match status" value="1"/>
</dbReference>
<dbReference type="GO" id="GO:0009314">
    <property type="term" value="P:response to radiation"/>
    <property type="evidence" value="ECO:0007669"/>
    <property type="project" value="TreeGrafter"/>
</dbReference>
<dbReference type="AlphaFoldDB" id="A0AA39I2B5"/>
<evidence type="ECO:0000256" key="8">
    <source>
        <dbReference type="ARBA" id="ARBA00023242"/>
    </source>
</evidence>
<reference evidence="11" key="1">
    <citation type="submission" date="2023-06" db="EMBL/GenBank/DDBJ databases">
        <title>Genomic analysis of the entomopathogenic nematode Steinernema hermaphroditum.</title>
        <authorList>
            <person name="Schwarz E.M."/>
            <person name="Heppert J.K."/>
            <person name="Baniya A."/>
            <person name="Schwartz H.T."/>
            <person name="Tan C.-H."/>
            <person name="Antoshechkin I."/>
            <person name="Sternberg P.W."/>
            <person name="Goodrich-Blair H."/>
            <person name="Dillman A.R."/>
        </authorList>
    </citation>
    <scope>NUCLEOTIDE SEQUENCE</scope>
    <source>
        <strain evidence="11">PS9179</strain>
        <tissue evidence="11">Whole animal</tissue>
    </source>
</reference>
<dbReference type="InterPro" id="IPR052230">
    <property type="entry name" value="DNA_polymerase_eta"/>
</dbReference>
<organism evidence="11 12">
    <name type="scientific">Steinernema hermaphroditum</name>
    <dbReference type="NCBI Taxonomy" id="289476"/>
    <lineage>
        <taxon>Eukaryota</taxon>
        <taxon>Metazoa</taxon>
        <taxon>Ecdysozoa</taxon>
        <taxon>Nematoda</taxon>
        <taxon>Chromadorea</taxon>
        <taxon>Rhabditida</taxon>
        <taxon>Tylenchina</taxon>
        <taxon>Panagrolaimomorpha</taxon>
        <taxon>Strongyloidoidea</taxon>
        <taxon>Steinernematidae</taxon>
        <taxon>Steinernema</taxon>
    </lineage>
</organism>
<keyword evidence="6" id="KW-0460">Magnesium</keyword>
<dbReference type="Gene3D" id="1.10.150.20">
    <property type="entry name" value="5' to 3' exonuclease, C-terminal subdomain"/>
    <property type="match status" value="1"/>
</dbReference>
<dbReference type="GO" id="GO:0035861">
    <property type="term" value="C:site of double-strand break"/>
    <property type="evidence" value="ECO:0007669"/>
    <property type="project" value="TreeGrafter"/>
</dbReference>
<dbReference type="Proteomes" id="UP001175271">
    <property type="component" value="Unassembled WGS sequence"/>
</dbReference>
<sequence length="632" mass="71194">MDRVVALIDMDCFYAQVEQRLRPELWGKPVAVIQNGVFRGGGIIALSYEARDFGVKRGMFGDEALQKCPELHLARVPAGEHADKADLTRYREASAEVFSILHNFDKRIVVERASVDEAFLDLTRMVEAILLEDDDVIDRLMDGVDEFFPTTHIATGADNENYDRRAAVVAWLGNQCRQDALQFRLAVGAKIVEKIRNKIHEKTQFFCSAGIGANKIIAKLVCARHKPRQQTIIPAQHVSEVYKQIPITKVWSFGGKLGDAITVRYGITTMYELSMIPKCEIERDFPGHSDHIFDLARGINHDPVKVKDKQKSIAVSKNFPGKAALRTIRELKNWLLGLIKELAKRLVDDQRKNVRTAQSLNCGFVMDGPHGRTLPLTSYLPDLIFNTVWNTLKVMNKALDPSTNWEPPVVNVFLSATRFREGVESENHRITKWVFSKVDELEGRSDESVKGEEEEDEEDIFYLNDEDSLHSFVSSPRKPLPPVSPPKVSPTAAEKKPEVSTEQQQSTSRAPISDADPVGDPVPSTSILPARSSAPSTDNLVDLEFDFSLLPATFEEIDPDYFTNMPENIQRRIRHHYWIKSAKAADQKKREVKEKPKSKPGKRQQTSIARRKGSNSQPPAKVSKISSFFKPA</sequence>
<protein>
    <recommendedName>
        <fullName evidence="10">UmuC domain-containing protein</fullName>
    </recommendedName>
</protein>
<evidence type="ECO:0000256" key="6">
    <source>
        <dbReference type="ARBA" id="ARBA00022842"/>
    </source>
</evidence>
<evidence type="ECO:0000256" key="3">
    <source>
        <dbReference type="ARBA" id="ARBA00022695"/>
    </source>
</evidence>
<keyword evidence="4" id="KW-0479">Metal-binding</keyword>
<dbReference type="GO" id="GO:0042276">
    <property type="term" value="P:error-prone translesion synthesis"/>
    <property type="evidence" value="ECO:0007669"/>
    <property type="project" value="TreeGrafter"/>
</dbReference>
<accession>A0AA39I2B5</accession>
<dbReference type="GO" id="GO:0003684">
    <property type="term" value="F:damaged DNA binding"/>
    <property type="evidence" value="ECO:0007669"/>
    <property type="project" value="InterPro"/>
</dbReference>
<evidence type="ECO:0000256" key="5">
    <source>
        <dbReference type="ARBA" id="ARBA00022763"/>
    </source>
</evidence>
<evidence type="ECO:0000313" key="11">
    <source>
        <dbReference type="EMBL" id="KAK0416513.1"/>
    </source>
</evidence>
<name>A0AA39I2B5_9BILA</name>
<dbReference type="GO" id="GO:0003887">
    <property type="term" value="F:DNA-directed DNA polymerase activity"/>
    <property type="evidence" value="ECO:0007669"/>
    <property type="project" value="TreeGrafter"/>
</dbReference>
<feature type="compositionally biased region" description="Pro residues" evidence="9">
    <location>
        <begin position="478"/>
        <end position="488"/>
    </location>
</feature>
<keyword evidence="2" id="KW-0808">Transferase</keyword>
<dbReference type="PANTHER" id="PTHR45873:SF1">
    <property type="entry name" value="DNA POLYMERASE ETA"/>
    <property type="match status" value="1"/>
</dbReference>
<dbReference type="Pfam" id="PF00817">
    <property type="entry name" value="IMS"/>
    <property type="match status" value="1"/>
</dbReference>
<evidence type="ECO:0000259" key="10">
    <source>
        <dbReference type="PROSITE" id="PS50173"/>
    </source>
</evidence>
<dbReference type="Gene3D" id="3.30.1490.100">
    <property type="entry name" value="DNA polymerase, Y-family, little finger domain"/>
    <property type="match status" value="1"/>
</dbReference>
<keyword evidence="8" id="KW-0539">Nucleus</keyword>
<dbReference type="GO" id="GO:0006281">
    <property type="term" value="P:DNA repair"/>
    <property type="evidence" value="ECO:0007669"/>
    <property type="project" value="UniProtKB-KW"/>
</dbReference>
<feature type="domain" description="UmuC" evidence="10">
    <location>
        <begin position="5"/>
        <end position="254"/>
    </location>
</feature>
<dbReference type="InterPro" id="IPR043128">
    <property type="entry name" value="Rev_trsase/Diguanyl_cyclase"/>
</dbReference>
<dbReference type="SUPFAM" id="SSF56672">
    <property type="entry name" value="DNA/RNA polymerases"/>
    <property type="match status" value="1"/>
</dbReference>
<evidence type="ECO:0000256" key="4">
    <source>
        <dbReference type="ARBA" id="ARBA00022723"/>
    </source>
</evidence>
<dbReference type="GO" id="GO:0005634">
    <property type="term" value="C:nucleus"/>
    <property type="evidence" value="ECO:0007669"/>
    <property type="project" value="UniProtKB-SubCell"/>
</dbReference>
<dbReference type="GO" id="GO:0046872">
    <property type="term" value="F:metal ion binding"/>
    <property type="evidence" value="ECO:0007669"/>
    <property type="project" value="UniProtKB-KW"/>
</dbReference>
<dbReference type="Gene3D" id="3.40.1170.60">
    <property type="match status" value="1"/>
</dbReference>
<feature type="compositionally biased region" description="Polar residues" evidence="9">
    <location>
        <begin position="603"/>
        <end position="618"/>
    </location>
</feature>
<keyword evidence="3" id="KW-0548">Nucleotidyltransferase</keyword>
<feature type="compositionally biased region" description="Polar residues" evidence="9">
    <location>
        <begin position="500"/>
        <end position="510"/>
    </location>
</feature>
<evidence type="ECO:0000256" key="7">
    <source>
        <dbReference type="ARBA" id="ARBA00023204"/>
    </source>
</evidence>
<evidence type="ECO:0000313" key="12">
    <source>
        <dbReference type="Proteomes" id="UP001175271"/>
    </source>
</evidence>
<feature type="region of interest" description="Disordered" evidence="9">
    <location>
        <begin position="472"/>
        <end position="535"/>
    </location>
</feature>
<dbReference type="InterPro" id="IPR043502">
    <property type="entry name" value="DNA/RNA_pol_sf"/>
</dbReference>
<comment type="caution">
    <text evidence="11">The sequence shown here is derived from an EMBL/GenBank/DDBJ whole genome shotgun (WGS) entry which is preliminary data.</text>
</comment>
<feature type="compositionally biased region" description="Polar residues" evidence="9">
    <location>
        <begin position="523"/>
        <end position="535"/>
    </location>
</feature>
<comment type="subcellular location">
    <subcellularLocation>
        <location evidence="1">Nucleus</location>
    </subcellularLocation>
</comment>
<dbReference type="GO" id="GO:0005657">
    <property type="term" value="C:replication fork"/>
    <property type="evidence" value="ECO:0007669"/>
    <property type="project" value="TreeGrafter"/>
</dbReference>
<evidence type="ECO:0000256" key="2">
    <source>
        <dbReference type="ARBA" id="ARBA00022679"/>
    </source>
</evidence>
<dbReference type="PANTHER" id="PTHR45873">
    <property type="entry name" value="DNA POLYMERASE ETA"/>
    <property type="match status" value="1"/>
</dbReference>
<proteinExistence type="predicted"/>
<feature type="region of interest" description="Disordered" evidence="9">
    <location>
        <begin position="580"/>
        <end position="632"/>
    </location>
</feature>
<keyword evidence="7" id="KW-0234">DNA repair</keyword>
<dbReference type="EMBL" id="JAUCMV010000002">
    <property type="protein sequence ID" value="KAK0416513.1"/>
    <property type="molecule type" value="Genomic_DNA"/>
</dbReference>